<keyword evidence="5 16" id="KW-0732">Signal</keyword>
<comment type="cofactor">
    <cofactor evidence="1">
        <name>Cu(2+)</name>
        <dbReference type="ChEBI" id="CHEBI:29036"/>
    </cofactor>
</comment>
<keyword evidence="19" id="KW-1185">Reference proteome</keyword>
<dbReference type="GO" id="GO:0016787">
    <property type="term" value="F:hydrolase activity"/>
    <property type="evidence" value="ECO:0007669"/>
    <property type="project" value="UniProtKB-KW"/>
</dbReference>
<dbReference type="EC" id="1.14.99.56" evidence="15"/>
<gene>
    <name evidence="18" type="ORF">C8A01DRAFT_35305</name>
</gene>
<evidence type="ECO:0000256" key="9">
    <source>
        <dbReference type="ARBA" id="ARBA00023033"/>
    </source>
</evidence>
<evidence type="ECO:0000256" key="2">
    <source>
        <dbReference type="ARBA" id="ARBA00004613"/>
    </source>
</evidence>
<keyword evidence="10" id="KW-1015">Disulfide bond</keyword>
<dbReference type="EMBL" id="MU854372">
    <property type="protein sequence ID" value="KAK4040652.1"/>
    <property type="molecule type" value="Genomic_DNA"/>
</dbReference>
<evidence type="ECO:0000259" key="17">
    <source>
        <dbReference type="Pfam" id="PF03443"/>
    </source>
</evidence>
<evidence type="ECO:0000256" key="8">
    <source>
        <dbReference type="ARBA" id="ARBA00023008"/>
    </source>
</evidence>
<keyword evidence="4" id="KW-0479">Metal-binding</keyword>
<evidence type="ECO:0000256" key="7">
    <source>
        <dbReference type="ARBA" id="ARBA00023002"/>
    </source>
</evidence>
<evidence type="ECO:0000256" key="5">
    <source>
        <dbReference type="ARBA" id="ARBA00022729"/>
    </source>
</evidence>
<evidence type="ECO:0000313" key="19">
    <source>
        <dbReference type="Proteomes" id="UP001303115"/>
    </source>
</evidence>
<keyword evidence="6" id="KW-0136">Cellulose degradation</keyword>
<keyword evidence="18" id="KW-0378">Hydrolase</keyword>
<evidence type="ECO:0000256" key="15">
    <source>
        <dbReference type="ARBA" id="ARBA00047174"/>
    </source>
</evidence>
<keyword evidence="3" id="KW-0964">Secreted</keyword>
<evidence type="ECO:0000256" key="6">
    <source>
        <dbReference type="ARBA" id="ARBA00023001"/>
    </source>
</evidence>
<reference evidence="19" key="1">
    <citation type="journal article" date="2023" name="Mol. Phylogenet. Evol.">
        <title>Genome-scale phylogeny and comparative genomics of the fungal order Sordariales.</title>
        <authorList>
            <person name="Hensen N."/>
            <person name="Bonometti L."/>
            <person name="Westerberg I."/>
            <person name="Brannstrom I.O."/>
            <person name="Guillou S."/>
            <person name="Cros-Aarteil S."/>
            <person name="Calhoun S."/>
            <person name="Haridas S."/>
            <person name="Kuo A."/>
            <person name="Mondo S."/>
            <person name="Pangilinan J."/>
            <person name="Riley R."/>
            <person name="LaButti K."/>
            <person name="Andreopoulos B."/>
            <person name="Lipzen A."/>
            <person name="Chen C."/>
            <person name="Yan M."/>
            <person name="Daum C."/>
            <person name="Ng V."/>
            <person name="Clum A."/>
            <person name="Steindorff A."/>
            <person name="Ohm R.A."/>
            <person name="Martin F."/>
            <person name="Silar P."/>
            <person name="Natvig D.O."/>
            <person name="Lalanne C."/>
            <person name="Gautier V."/>
            <person name="Ament-Velasquez S.L."/>
            <person name="Kruys A."/>
            <person name="Hutchinson M.I."/>
            <person name="Powell A.J."/>
            <person name="Barry K."/>
            <person name="Miller A.N."/>
            <person name="Grigoriev I.V."/>
            <person name="Debuchy R."/>
            <person name="Gladieux P."/>
            <person name="Hiltunen Thoren M."/>
            <person name="Johannesson H."/>
        </authorList>
    </citation>
    <scope>NUCLEOTIDE SEQUENCE [LARGE SCALE GENOMIC DNA]</scope>
    <source>
        <strain evidence="19">CBS 284.82</strain>
    </source>
</reference>
<keyword evidence="7" id="KW-0560">Oxidoreductase</keyword>
<evidence type="ECO:0000256" key="1">
    <source>
        <dbReference type="ARBA" id="ARBA00001973"/>
    </source>
</evidence>
<dbReference type="PANTHER" id="PTHR33353">
    <property type="entry name" value="PUTATIVE (AFU_ORTHOLOGUE AFUA_1G12560)-RELATED"/>
    <property type="match status" value="1"/>
</dbReference>
<protein>
    <recommendedName>
        <fullName evidence="15">lytic cellulose monooxygenase (C4-dehydrogenating)</fullName>
        <ecNumber evidence="15">1.14.99.56</ecNumber>
    </recommendedName>
</protein>
<accession>A0AAN6PH49</accession>
<evidence type="ECO:0000256" key="3">
    <source>
        <dbReference type="ARBA" id="ARBA00022525"/>
    </source>
</evidence>
<comment type="caution">
    <text evidence="18">The sequence shown here is derived from an EMBL/GenBank/DDBJ whole genome shotgun (WGS) entry which is preliminary data.</text>
</comment>
<proteinExistence type="inferred from homology"/>
<keyword evidence="11" id="KW-0119">Carbohydrate metabolism</keyword>
<evidence type="ECO:0000256" key="13">
    <source>
        <dbReference type="ARBA" id="ARBA00044502"/>
    </source>
</evidence>
<dbReference type="Pfam" id="PF03443">
    <property type="entry name" value="AA9"/>
    <property type="match status" value="1"/>
</dbReference>
<comment type="subcellular location">
    <subcellularLocation>
        <location evidence="2">Secreted</location>
    </subcellularLocation>
</comment>
<dbReference type="PANTHER" id="PTHR33353:SF10">
    <property type="entry name" value="ENDO-BETA-1,4-GLUCANASE D"/>
    <property type="match status" value="1"/>
</dbReference>
<evidence type="ECO:0000256" key="11">
    <source>
        <dbReference type="ARBA" id="ARBA00023277"/>
    </source>
</evidence>
<feature type="signal peptide" evidence="16">
    <location>
        <begin position="1"/>
        <end position="16"/>
    </location>
</feature>
<feature type="domain" description="Auxiliary Activity family 9 catalytic" evidence="17">
    <location>
        <begin position="17"/>
        <end position="219"/>
    </location>
</feature>
<keyword evidence="12" id="KW-0624">Polysaccharide degradation</keyword>
<dbReference type="AlphaFoldDB" id="A0AAN6PH49"/>
<dbReference type="GO" id="GO:0004497">
    <property type="term" value="F:monooxygenase activity"/>
    <property type="evidence" value="ECO:0007669"/>
    <property type="project" value="UniProtKB-KW"/>
</dbReference>
<dbReference type="Proteomes" id="UP001303115">
    <property type="component" value="Unassembled WGS sequence"/>
</dbReference>
<keyword evidence="8" id="KW-0186">Copper</keyword>
<comment type="similarity">
    <text evidence="13">Belongs to the polysaccharide monooxygenase AA9 family.</text>
</comment>
<dbReference type="CDD" id="cd21175">
    <property type="entry name" value="LPMO_AA9"/>
    <property type="match status" value="1"/>
</dbReference>
<sequence>MKVLATLLFMAATADAHYRFSKLIVNGVAEEKEWTAVRQTKNFQGNQGVTDVNSQDMRCFQNKPGTATATVAAGDKLGFVAMSAVTHFGPVSFYMARVPEGKDINTWEAAGNVWFKVAEISAVPSAGGGGLTSGEATWPAYNKKTVEFTIPQSVPSGKYLVRVESIALHQAQNPGGAQIYLSCGQIELTSGGNGTPGPLVAFPGAYKTNDPGLLWSYYPVRTSYKAPGPDVWQG</sequence>
<comment type="catalytic activity">
    <reaction evidence="14">
        <text>[(1-&gt;4)-beta-D-glucosyl]n+m + reduced acceptor + O2 = 4-dehydro-beta-D-glucosyl-[(1-&gt;4)-beta-D-glucosyl]n-1 + [(1-&gt;4)-beta-D-glucosyl]m + acceptor + H2O.</text>
        <dbReference type="EC" id="1.14.99.56"/>
    </reaction>
</comment>
<evidence type="ECO:0000256" key="10">
    <source>
        <dbReference type="ARBA" id="ARBA00023157"/>
    </source>
</evidence>
<dbReference type="GO" id="GO:0030245">
    <property type="term" value="P:cellulose catabolic process"/>
    <property type="evidence" value="ECO:0007669"/>
    <property type="project" value="UniProtKB-KW"/>
</dbReference>
<name>A0AAN6PH49_9PEZI</name>
<dbReference type="Gene3D" id="2.70.50.70">
    <property type="match status" value="1"/>
</dbReference>
<dbReference type="GO" id="GO:0005576">
    <property type="term" value="C:extracellular region"/>
    <property type="evidence" value="ECO:0007669"/>
    <property type="project" value="UniProtKB-SubCell"/>
</dbReference>
<dbReference type="GO" id="GO:0046872">
    <property type="term" value="F:metal ion binding"/>
    <property type="evidence" value="ECO:0007669"/>
    <property type="project" value="UniProtKB-KW"/>
</dbReference>
<evidence type="ECO:0000256" key="14">
    <source>
        <dbReference type="ARBA" id="ARBA00045077"/>
    </source>
</evidence>
<dbReference type="InterPro" id="IPR049892">
    <property type="entry name" value="AA9"/>
</dbReference>
<evidence type="ECO:0000313" key="18">
    <source>
        <dbReference type="EMBL" id="KAK4040652.1"/>
    </source>
</evidence>
<feature type="chain" id="PRO_5042933005" description="lytic cellulose monooxygenase (C4-dehydrogenating)" evidence="16">
    <location>
        <begin position="17"/>
        <end position="234"/>
    </location>
</feature>
<organism evidence="18 19">
    <name type="scientific">Parachaetomium inaequale</name>
    <dbReference type="NCBI Taxonomy" id="2588326"/>
    <lineage>
        <taxon>Eukaryota</taxon>
        <taxon>Fungi</taxon>
        <taxon>Dikarya</taxon>
        <taxon>Ascomycota</taxon>
        <taxon>Pezizomycotina</taxon>
        <taxon>Sordariomycetes</taxon>
        <taxon>Sordariomycetidae</taxon>
        <taxon>Sordariales</taxon>
        <taxon>Chaetomiaceae</taxon>
        <taxon>Parachaetomium</taxon>
    </lineage>
</organism>
<evidence type="ECO:0000256" key="4">
    <source>
        <dbReference type="ARBA" id="ARBA00022723"/>
    </source>
</evidence>
<evidence type="ECO:0000256" key="16">
    <source>
        <dbReference type="SAM" id="SignalP"/>
    </source>
</evidence>
<dbReference type="InterPro" id="IPR005103">
    <property type="entry name" value="AA9_LPMO"/>
</dbReference>
<evidence type="ECO:0000256" key="12">
    <source>
        <dbReference type="ARBA" id="ARBA00023326"/>
    </source>
</evidence>
<keyword evidence="9" id="KW-0503">Monooxygenase</keyword>